<proteinExistence type="predicted"/>
<name>A0AAE1EEQ1_PETCI</name>
<gene>
    <name evidence="2" type="ORF">Pcinc_043902</name>
</gene>
<feature type="region of interest" description="Disordered" evidence="1">
    <location>
        <begin position="1"/>
        <end position="148"/>
    </location>
</feature>
<evidence type="ECO:0000313" key="3">
    <source>
        <dbReference type="Proteomes" id="UP001286313"/>
    </source>
</evidence>
<comment type="caution">
    <text evidence="2">The sequence shown here is derived from an EMBL/GenBank/DDBJ whole genome shotgun (WGS) entry which is preliminary data.</text>
</comment>
<dbReference type="Proteomes" id="UP001286313">
    <property type="component" value="Unassembled WGS sequence"/>
</dbReference>
<dbReference type="GO" id="GO:0006044">
    <property type="term" value="P:N-acetylglucosamine metabolic process"/>
    <property type="evidence" value="ECO:0007669"/>
    <property type="project" value="TreeGrafter"/>
</dbReference>
<dbReference type="PANTHER" id="PTHR12224">
    <property type="entry name" value="BETA-1,4-MANNOSYL-GLYCOPROTEIN BETA-1,4-N-ACETYLGLUCOSAMINYL-TRANSFERASE"/>
    <property type="match status" value="1"/>
</dbReference>
<feature type="compositionally biased region" description="Low complexity" evidence="1">
    <location>
        <begin position="40"/>
        <end position="52"/>
    </location>
</feature>
<accession>A0AAE1EEQ1</accession>
<keyword evidence="3" id="KW-1185">Reference proteome</keyword>
<feature type="compositionally biased region" description="Basic and acidic residues" evidence="1">
    <location>
        <begin position="114"/>
        <end position="148"/>
    </location>
</feature>
<organism evidence="2 3">
    <name type="scientific">Petrolisthes cinctipes</name>
    <name type="common">Flat porcelain crab</name>
    <dbReference type="NCBI Taxonomy" id="88211"/>
    <lineage>
        <taxon>Eukaryota</taxon>
        <taxon>Metazoa</taxon>
        <taxon>Ecdysozoa</taxon>
        <taxon>Arthropoda</taxon>
        <taxon>Crustacea</taxon>
        <taxon>Multicrustacea</taxon>
        <taxon>Malacostraca</taxon>
        <taxon>Eumalacostraca</taxon>
        <taxon>Eucarida</taxon>
        <taxon>Decapoda</taxon>
        <taxon>Pleocyemata</taxon>
        <taxon>Anomura</taxon>
        <taxon>Galatheoidea</taxon>
        <taxon>Porcellanidae</taxon>
        <taxon>Petrolisthes</taxon>
    </lineage>
</organism>
<protein>
    <recommendedName>
        <fullName evidence="4">Beta-1,4-mannosyl-glycoprotein 4-beta-N-acetylglucosaminyltransferase</fullName>
    </recommendedName>
</protein>
<feature type="compositionally biased region" description="Basic and acidic residues" evidence="1">
    <location>
        <begin position="62"/>
        <end position="76"/>
    </location>
</feature>
<reference evidence="2" key="1">
    <citation type="submission" date="2023-10" db="EMBL/GenBank/DDBJ databases">
        <title>Genome assemblies of two species of porcelain crab, Petrolisthes cinctipes and Petrolisthes manimaculis (Anomura: Porcellanidae).</title>
        <authorList>
            <person name="Angst P."/>
        </authorList>
    </citation>
    <scope>NUCLEOTIDE SEQUENCE</scope>
    <source>
        <strain evidence="2">PB745_01</strain>
        <tissue evidence="2">Gill</tissue>
    </source>
</reference>
<dbReference type="Pfam" id="PF04724">
    <property type="entry name" value="Glyco_transf_17"/>
    <property type="match status" value="1"/>
</dbReference>
<dbReference type="GO" id="GO:0003830">
    <property type="term" value="F:beta-1,4-mannosylglycoprotein 4-beta-N-acetylglucosaminyltransferase activity"/>
    <property type="evidence" value="ECO:0007669"/>
    <property type="project" value="InterPro"/>
</dbReference>
<evidence type="ECO:0000313" key="2">
    <source>
        <dbReference type="EMBL" id="KAK3849342.1"/>
    </source>
</evidence>
<dbReference type="EMBL" id="JAWQEG010008984">
    <property type="protein sequence ID" value="KAK3849342.1"/>
    <property type="molecule type" value="Genomic_DNA"/>
</dbReference>
<dbReference type="AlphaFoldDB" id="A0AAE1EEQ1"/>
<dbReference type="InterPro" id="IPR006813">
    <property type="entry name" value="Glyco_trans_17"/>
</dbReference>
<evidence type="ECO:0000256" key="1">
    <source>
        <dbReference type="SAM" id="MobiDB-lite"/>
    </source>
</evidence>
<sequence length="596" mass="67851">MLSYVVSSKQRQQQQQGNVDTHGDASRRDRVQQQHHHHYYTAPPSATTTTTSLSHSVLATPHEQRGPEDSHGEGKHTLKLVNWERKLHRKTRAPPKPALSSSSNIEEDPNNQESSRRGEELWRDKKVQERGDEREEEKGGKDGGKQEQEDINSALVHGFYEEFATHYSDDDNNNINTFPWVLGETRPSSEEQHGTVGGKSLTGVGVKKSSTAKIEKPLEGNVLYPGVTVHKDMYSVNNQSAVEDNVTQFVRSNNESPNIKKHSGIKPHTFVLVDDTRQYFGEVGGRTCFLAGTNQERTLADTSGDKCWCQVGYFGADCGIPEAAWFSMYKNKFSRHPADPSYCSPSPSLMACLSTTSTPMFEARMHELYDVVDVFIVAESNYTAHGDPKDFNFLNSKGLPLLKGLRDDDLFVLSDADELPTKEVVTFLKGPREALSEVSSAATISMLRDVLYNNAFYIRKSGLWQYYRLAKNLRHYRDQGHYVKEWVVGTSGHYAGWHCSWCFSPENMIRKMDSAQANDIPRWGNYPDKKNITYITSRIRNGIWFDDRLRMLAVRDTGHHDPYYAPRYLLQHPHLYRSILFHPDHQLNLNQAWLPP</sequence>
<dbReference type="PANTHER" id="PTHR12224:SF0">
    <property type="entry name" value="BETA-1,4-MANNOSYL-GLYCOPROTEIN 4-BETA-N-ACETYLGLUCOSAMINYLTRANSFERASE"/>
    <property type="match status" value="1"/>
</dbReference>
<dbReference type="GO" id="GO:0016020">
    <property type="term" value="C:membrane"/>
    <property type="evidence" value="ECO:0007669"/>
    <property type="project" value="InterPro"/>
</dbReference>
<feature type="compositionally biased region" description="Basic and acidic residues" evidence="1">
    <location>
        <begin position="21"/>
        <end position="32"/>
    </location>
</feature>
<evidence type="ECO:0008006" key="4">
    <source>
        <dbReference type="Google" id="ProtNLM"/>
    </source>
</evidence>